<feature type="region of interest" description="Disordered" evidence="1">
    <location>
        <begin position="66"/>
        <end position="96"/>
    </location>
</feature>
<name>A0A1C6R9N3_9ACTN</name>
<accession>A0A1C6R9N3</accession>
<protein>
    <recommendedName>
        <fullName evidence="2">DUF3152 domain-containing protein</fullName>
    </recommendedName>
</protein>
<evidence type="ECO:0000259" key="2">
    <source>
        <dbReference type="Pfam" id="PF11350"/>
    </source>
</evidence>
<sequence>MPASPRPRAGSARPTPAVPSTGRSGTRRWRGLIVVLAFLVAAGGAVAAAVQRPSAGVEVLVGERSASHPAATPSETAPAATLTPSPTPTVAPTPVPTRPQPVLALPGPVPSAGRGSFAYDNRQGEVLGRAGVLRRFRVAVENGSGEDVYAFGDAVQRALAGPGSWVDSGRLRLQRVAPGSGFDFTIYLATTITAGRLCLRGGIDIRVGGRPYTSCRVSGKVVINLDRWRTSVPHLVREGLPLDTYRLYVINHEIGHQLGYRHERCPGVGRPAPVMQQQTLRLDGCVANPWPYVEGRRYTGPPV</sequence>
<dbReference type="RefSeq" id="WP_091347887.1">
    <property type="nucleotide sequence ID" value="NZ_FMHV01000002.1"/>
</dbReference>
<dbReference type="EMBL" id="FMHV01000002">
    <property type="protein sequence ID" value="SCL13679.1"/>
    <property type="molecule type" value="Genomic_DNA"/>
</dbReference>
<dbReference type="SUPFAM" id="SSF55486">
    <property type="entry name" value="Metalloproteases ('zincins'), catalytic domain"/>
    <property type="match status" value="1"/>
</dbReference>
<dbReference type="OrthoDB" id="9779865at2"/>
<reference evidence="4" key="1">
    <citation type="submission" date="2016-06" db="EMBL/GenBank/DDBJ databases">
        <authorList>
            <person name="Varghese N."/>
            <person name="Submissions Spin"/>
        </authorList>
    </citation>
    <scope>NUCLEOTIDE SEQUENCE [LARGE SCALE GENOMIC DNA]</scope>
    <source>
        <strain evidence="4">DSM 45431</strain>
    </source>
</reference>
<evidence type="ECO:0000256" key="1">
    <source>
        <dbReference type="SAM" id="MobiDB-lite"/>
    </source>
</evidence>
<dbReference type="AlphaFoldDB" id="A0A1C6R9N3"/>
<dbReference type="GO" id="GO:0008237">
    <property type="term" value="F:metallopeptidase activity"/>
    <property type="evidence" value="ECO:0007669"/>
    <property type="project" value="InterPro"/>
</dbReference>
<evidence type="ECO:0000313" key="3">
    <source>
        <dbReference type="EMBL" id="SCL13679.1"/>
    </source>
</evidence>
<organism evidence="3 4">
    <name type="scientific">Micromonospora rhizosphaerae</name>
    <dbReference type="NCBI Taxonomy" id="568872"/>
    <lineage>
        <taxon>Bacteria</taxon>
        <taxon>Bacillati</taxon>
        <taxon>Actinomycetota</taxon>
        <taxon>Actinomycetes</taxon>
        <taxon>Micromonosporales</taxon>
        <taxon>Micromonosporaceae</taxon>
        <taxon>Micromonospora</taxon>
    </lineage>
</organism>
<dbReference type="Gene3D" id="3.40.390.10">
    <property type="entry name" value="Collagenase (Catalytic Domain)"/>
    <property type="match status" value="1"/>
</dbReference>
<feature type="compositionally biased region" description="Pro residues" evidence="1">
    <location>
        <begin position="85"/>
        <end position="96"/>
    </location>
</feature>
<proteinExistence type="predicted"/>
<keyword evidence="4" id="KW-1185">Reference proteome</keyword>
<dbReference type="InterPro" id="IPR022603">
    <property type="entry name" value="DUF3152"/>
</dbReference>
<dbReference type="Pfam" id="PF11350">
    <property type="entry name" value="DUF3152"/>
    <property type="match status" value="1"/>
</dbReference>
<dbReference type="Proteomes" id="UP000199413">
    <property type="component" value="Unassembled WGS sequence"/>
</dbReference>
<feature type="region of interest" description="Disordered" evidence="1">
    <location>
        <begin position="1"/>
        <end position="25"/>
    </location>
</feature>
<feature type="domain" description="DUF3152" evidence="2">
    <location>
        <begin position="108"/>
        <end position="283"/>
    </location>
</feature>
<feature type="compositionally biased region" description="Low complexity" evidence="1">
    <location>
        <begin position="67"/>
        <end position="84"/>
    </location>
</feature>
<dbReference type="STRING" id="568872.GA0070624_0202"/>
<gene>
    <name evidence="3" type="ORF">GA0070624_0202</name>
</gene>
<dbReference type="InterPro" id="IPR024079">
    <property type="entry name" value="MetalloPept_cat_dom_sf"/>
</dbReference>
<evidence type="ECO:0000313" key="4">
    <source>
        <dbReference type="Proteomes" id="UP000199413"/>
    </source>
</evidence>